<protein>
    <submittedName>
        <fullName evidence="1">Uncharacterized protein</fullName>
    </submittedName>
</protein>
<dbReference type="Proteomes" id="UP001324993">
    <property type="component" value="Chromosome"/>
</dbReference>
<evidence type="ECO:0000313" key="1">
    <source>
        <dbReference type="EMBL" id="WPJ95648.1"/>
    </source>
</evidence>
<dbReference type="RefSeq" id="WP_319832527.1">
    <property type="nucleotide sequence ID" value="NZ_CP138858.1"/>
</dbReference>
<proteinExistence type="predicted"/>
<accession>A0ABZ0RKM6</accession>
<gene>
    <name evidence="1" type="ORF">SH580_19710</name>
</gene>
<dbReference type="EMBL" id="CP138858">
    <property type="protein sequence ID" value="WPJ95648.1"/>
    <property type="molecule type" value="Genomic_DNA"/>
</dbReference>
<organism evidence="1 2">
    <name type="scientific">Coraliomargarita algicola</name>
    <dbReference type="NCBI Taxonomy" id="3092156"/>
    <lineage>
        <taxon>Bacteria</taxon>
        <taxon>Pseudomonadati</taxon>
        <taxon>Verrucomicrobiota</taxon>
        <taxon>Opitutia</taxon>
        <taxon>Puniceicoccales</taxon>
        <taxon>Coraliomargaritaceae</taxon>
        <taxon>Coraliomargarita</taxon>
    </lineage>
</organism>
<evidence type="ECO:0000313" key="2">
    <source>
        <dbReference type="Proteomes" id="UP001324993"/>
    </source>
</evidence>
<reference evidence="1 2" key="1">
    <citation type="submission" date="2023-11" db="EMBL/GenBank/DDBJ databases">
        <title>Coraliomargarita sp. nov., isolated from marine algae.</title>
        <authorList>
            <person name="Lee J.K."/>
            <person name="Baek J.H."/>
            <person name="Kim J.M."/>
            <person name="Choi D.G."/>
            <person name="Jeon C.O."/>
        </authorList>
    </citation>
    <scope>NUCLEOTIDE SEQUENCE [LARGE SCALE GENOMIC DNA]</scope>
    <source>
        <strain evidence="1 2">J2-16</strain>
    </source>
</reference>
<name>A0ABZ0RKM6_9BACT</name>
<keyword evidence="2" id="KW-1185">Reference proteome</keyword>
<sequence length="116" mass="12504">MSSHINSFEDSILYSCGADRGEIRDAINFLEGAGISCDGSGKVDVDLALRRVVLDLIHPPAWSNAAFEADIICLAAGLGDRDLTVKSVANKHGFGVARVRELVRDRAGRYDLPDFA</sequence>